<reference evidence="2 3" key="1">
    <citation type="submission" date="2019-10" db="EMBL/GenBank/DDBJ databases">
        <title>Taxonomy of Antarctic Massilia spp.: description of Massilia rubra sp. nov., Massilia aquatica sp. nov., Massilia mucilaginosa sp. nov., Massilia frigida sp. nov. isolated from streams, lakes and regoliths.</title>
        <authorList>
            <person name="Holochova P."/>
            <person name="Sedlacek I."/>
            <person name="Kralova S."/>
            <person name="Maslanova I."/>
            <person name="Busse H.-J."/>
            <person name="Stankova E."/>
            <person name="Vrbovska V."/>
            <person name="Kovarovic V."/>
            <person name="Bartak M."/>
            <person name="Svec P."/>
            <person name="Pantucek R."/>
        </authorList>
    </citation>
    <scope>NUCLEOTIDE SEQUENCE [LARGE SCALE GENOMIC DNA]</scope>
    <source>
        <strain evidence="2 3">CCM 8695</strain>
    </source>
</reference>
<comment type="caution">
    <text evidence="2">The sequence shown here is derived from an EMBL/GenBank/DDBJ whole genome shotgun (WGS) entry which is preliminary data.</text>
</comment>
<evidence type="ECO:0000313" key="2">
    <source>
        <dbReference type="EMBL" id="NHZ81583.1"/>
    </source>
</evidence>
<accession>A0ABX0NBC5</accession>
<dbReference type="Gene3D" id="1.25.40.20">
    <property type="entry name" value="Ankyrin repeat-containing domain"/>
    <property type="match status" value="1"/>
</dbReference>
<dbReference type="SUPFAM" id="SSF52540">
    <property type="entry name" value="P-loop containing nucleoside triphosphate hydrolases"/>
    <property type="match status" value="1"/>
</dbReference>
<sequence>MHILEYSNFCPPRNKAHYDKVRQAIERDDFRAVDVKKLANLTPAKIYRAKLDYADRLLFSTIRYRGVVYALLLEVIEQHDYAKSRFMRGARIDENSIPAVDAAEAITQAAPIPYLHPQRRQLHWLDKVMSFDDAQHAIYMQNAPLVIVGSAGSGKTALTLEKMKQAQGDVLYVTHSAYLAQSARDLYYADGFEPAGQEATFLSYREFLESVRVLPGREATWRDFSAWFARMRQQCKGIDAHQAFEEIRGVLAADAAAVLTREQYRALGTRQSIFGAAERDTVYDLFERYRAWLKQAQLFDLNLVAHDWRAEVQARYDFVVVDEVQDLTVAQLALVLRALRKPGQFLLCGDANQIVHPNFFSWSKVKSLFWRDPELAERQQLQVLRANFRNSTQVTRVANTLLKIKHRRFGSIDRESNFLVDAVNQEAGAVSLLADSDSARRELNAQTRRSTRCAVLVLRDEDKEEAKQHFDTPLIFSVHEAKGLEYDSIVLFRFISDHRARFGEIADGISAADIAGDDLQYSRARDKSDKSLEIYKFYVNALYVALTRAVRHVYLVESDAAHPLLRLLDMTQTGAAPKHDTPASSLEDWQKEARKLALQGKQEQADAIERLILKSTPVPWPVFDEARLRESLSKVFREHAAGSKHKGQLYEYAACFDESVLADVLARCAGYGQAYHFRKLGATLGRRHYMPYFSRNIKDVLRLCDKHGVEHRTPMNQTPLMAAAAGNLPLIEALLARGADLSATDHLGRNALHWAMATALRDHAYASGPFGAVYQLVAPPCIDVMAGERLVRIDRRQSEYPLFQTMWVLFKSCFGRADAGERGSFDAGMLLAAYEKWPSTVLAPERGKRAFISGVLARNEVSRDYAYNRRLFKRLSTGRYQFNPALALRQPGQEGDGWHAAFALLNLPLVKELADPGYADYIDSLLKLAGMPPAGEPLWHTAIMRHSGHAS</sequence>
<evidence type="ECO:0008006" key="4">
    <source>
        <dbReference type="Google" id="ProtNLM"/>
    </source>
</evidence>
<keyword evidence="3" id="KW-1185">Reference proteome</keyword>
<gene>
    <name evidence="2" type="ORF">F2P44_20215</name>
</gene>
<dbReference type="Pfam" id="PF13245">
    <property type="entry name" value="AAA_19"/>
    <property type="match status" value="1"/>
</dbReference>
<feature type="repeat" description="ANK" evidence="1">
    <location>
        <begin position="721"/>
        <end position="746"/>
    </location>
</feature>
<dbReference type="Pfam" id="PF13637">
    <property type="entry name" value="Ank_4"/>
    <property type="match status" value="1"/>
</dbReference>
<dbReference type="SUPFAM" id="SSF48403">
    <property type="entry name" value="Ankyrin repeat"/>
    <property type="match status" value="1"/>
</dbReference>
<dbReference type="Gene3D" id="3.40.50.300">
    <property type="entry name" value="P-loop containing nucleotide triphosphate hydrolases"/>
    <property type="match status" value="2"/>
</dbReference>
<dbReference type="InterPro" id="IPR036770">
    <property type="entry name" value="Ankyrin_rpt-contain_sf"/>
</dbReference>
<dbReference type="EMBL" id="WHJG01000023">
    <property type="protein sequence ID" value="NHZ81583.1"/>
    <property type="molecule type" value="Genomic_DNA"/>
</dbReference>
<keyword evidence="1" id="KW-0040">ANK repeat</keyword>
<dbReference type="InterPro" id="IPR027417">
    <property type="entry name" value="P-loop_NTPase"/>
</dbReference>
<evidence type="ECO:0000256" key="1">
    <source>
        <dbReference type="PROSITE-ProRule" id="PRU00023"/>
    </source>
</evidence>
<dbReference type="PANTHER" id="PTHR21529:SF4">
    <property type="entry name" value="TPR AND ANKYRIN REPEAT-CONTAINING PROTEIN 1"/>
    <property type="match status" value="1"/>
</dbReference>
<proteinExistence type="predicted"/>
<dbReference type="Proteomes" id="UP000621455">
    <property type="component" value="Unassembled WGS sequence"/>
</dbReference>
<dbReference type="PANTHER" id="PTHR21529">
    <property type="entry name" value="MAMMARY TURMOR VIRUS RECEPTOR HOMOLOG 1, 2 MTVR1, 2"/>
    <property type="match status" value="1"/>
</dbReference>
<protein>
    <recommendedName>
        <fullName evidence="4">DNA helicase</fullName>
    </recommendedName>
</protein>
<organism evidence="2 3">
    <name type="scientific">Massilia frigida</name>
    <dbReference type="NCBI Taxonomy" id="2609281"/>
    <lineage>
        <taxon>Bacteria</taxon>
        <taxon>Pseudomonadati</taxon>
        <taxon>Pseudomonadota</taxon>
        <taxon>Betaproteobacteria</taxon>
        <taxon>Burkholderiales</taxon>
        <taxon>Oxalobacteraceae</taxon>
        <taxon>Telluria group</taxon>
        <taxon>Massilia</taxon>
    </lineage>
</organism>
<dbReference type="RefSeq" id="WP_167088911.1">
    <property type="nucleotide sequence ID" value="NZ_WHJG01000023.1"/>
</dbReference>
<dbReference type="InterPro" id="IPR002110">
    <property type="entry name" value="Ankyrin_rpt"/>
</dbReference>
<dbReference type="InterPro" id="IPR039904">
    <property type="entry name" value="TRANK1"/>
</dbReference>
<name>A0ABX0NBC5_9BURK</name>
<evidence type="ECO:0000313" key="3">
    <source>
        <dbReference type="Proteomes" id="UP000621455"/>
    </source>
</evidence>
<dbReference type="PROSITE" id="PS50088">
    <property type="entry name" value="ANK_REPEAT"/>
    <property type="match status" value="1"/>
</dbReference>